<gene>
    <name evidence="3" type="ORF">K7472_22085</name>
</gene>
<sequence>MTSSATPGPGGDRRGGTSPPANGGARRVPWGGALLTALAAVGWAYLGMAAVAALALHLLGADTAGSLGPMTAALVTMAVGGKVSPSGDVSVFGISGAQATGTVDVLPLGVGLTGALLLAWVFLWSLRRAGAVVGVAELLVRALAVVVLFLAALAGLGWAGHDTVSLRGGGPGRGGSINGGFPGIGDLGDLGSFGSGLLKGLGTLARDHGTVGFRVDTAASMGGGVVWVVLVLAIALLSSRYGPLPRGWAALHRTVRPAASAVRSVLVMAVCAGLLVALYSAFTDDHPGRVVGGALAGAPNGVWLGAALGLFVPWHGAATGPLALLLPHPLDEVLRGAGSGRAITMPELARYDGRVWLLTAAAAVMMLAAGVLTAARTPVGGTSRWGFAGRCAVRLAVASGVALSLLVWITGLSLDADLSVFGFDAVGASVTLHGNPAWALLLGAGWGAAAGAVGALLAHATGAAGTWAAPLTALGTEPGRPVRPGGDAPARHTGRRDGV</sequence>
<keyword evidence="2" id="KW-1133">Transmembrane helix</keyword>
<feature type="region of interest" description="Disordered" evidence="1">
    <location>
        <begin position="1"/>
        <end position="23"/>
    </location>
</feature>
<feature type="transmembrane region" description="Helical" evidence="2">
    <location>
        <begin position="138"/>
        <end position="159"/>
    </location>
</feature>
<keyword evidence="2" id="KW-0472">Membrane</keyword>
<evidence type="ECO:0000256" key="2">
    <source>
        <dbReference type="SAM" id="Phobius"/>
    </source>
</evidence>
<keyword evidence="4" id="KW-1185">Reference proteome</keyword>
<protein>
    <submittedName>
        <fullName evidence="3">Streptophobe family protein</fullName>
    </submittedName>
</protein>
<dbReference type="Proteomes" id="UP001198565">
    <property type="component" value="Unassembled WGS sequence"/>
</dbReference>
<evidence type="ECO:0000313" key="3">
    <source>
        <dbReference type="EMBL" id="MBY8887509.1"/>
    </source>
</evidence>
<feature type="transmembrane region" description="Helical" evidence="2">
    <location>
        <begin position="355"/>
        <end position="375"/>
    </location>
</feature>
<organism evidence="3 4">
    <name type="scientific">Streptantibioticus parmotrematis</name>
    <dbReference type="NCBI Taxonomy" id="2873249"/>
    <lineage>
        <taxon>Bacteria</taxon>
        <taxon>Bacillati</taxon>
        <taxon>Actinomycetota</taxon>
        <taxon>Actinomycetes</taxon>
        <taxon>Kitasatosporales</taxon>
        <taxon>Streptomycetaceae</taxon>
        <taxon>Streptantibioticus</taxon>
    </lineage>
</organism>
<dbReference type="RefSeq" id="WP_222980246.1">
    <property type="nucleotide sequence ID" value="NZ_JAINVZ010000016.1"/>
</dbReference>
<proteinExistence type="predicted"/>
<feature type="transmembrane region" description="Helical" evidence="2">
    <location>
        <begin position="105"/>
        <end position="126"/>
    </location>
</feature>
<comment type="caution">
    <text evidence="3">The sequence shown here is derived from an EMBL/GenBank/DDBJ whole genome shotgun (WGS) entry which is preliminary data.</text>
</comment>
<accession>A0ABS7QXY0</accession>
<name>A0ABS7QXY0_9ACTN</name>
<keyword evidence="2" id="KW-0812">Transmembrane</keyword>
<feature type="region of interest" description="Disordered" evidence="1">
    <location>
        <begin position="474"/>
        <end position="499"/>
    </location>
</feature>
<dbReference type="NCBIfam" id="NF038391">
    <property type="entry name" value="streptophobe"/>
    <property type="match status" value="1"/>
</dbReference>
<dbReference type="InterPro" id="IPR047724">
    <property type="entry name" value="Streptophobe"/>
</dbReference>
<feature type="transmembrane region" description="Helical" evidence="2">
    <location>
        <begin position="387"/>
        <end position="409"/>
    </location>
</feature>
<evidence type="ECO:0000256" key="1">
    <source>
        <dbReference type="SAM" id="MobiDB-lite"/>
    </source>
</evidence>
<feature type="transmembrane region" description="Helical" evidence="2">
    <location>
        <begin position="218"/>
        <end position="239"/>
    </location>
</feature>
<evidence type="ECO:0000313" key="4">
    <source>
        <dbReference type="Proteomes" id="UP001198565"/>
    </source>
</evidence>
<reference evidence="3 4" key="1">
    <citation type="submission" date="2021-08" db="EMBL/GenBank/DDBJ databases">
        <title>Streptomyces sp. PTM05 isolated from lichen.</title>
        <authorList>
            <person name="Somphong A."/>
            <person name="Phongsopitanun W."/>
            <person name="Tanasupawat S."/>
        </authorList>
    </citation>
    <scope>NUCLEOTIDE SEQUENCE [LARGE SCALE GENOMIC DNA]</scope>
    <source>
        <strain evidence="3 4">Ptm05</strain>
    </source>
</reference>
<feature type="transmembrane region" description="Helical" evidence="2">
    <location>
        <begin position="260"/>
        <end position="282"/>
    </location>
</feature>
<feature type="transmembrane region" description="Helical" evidence="2">
    <location>
        <begin position="34"/>
        <end position="59"/>
    </location>
</feature>
<dbReference type="EMBL" id="JAINVZ010000016">
    <property type="protein sequence ID" value="MBY8887509.1"/>
    <property type="molecule type" value="Genomic_DNA"/>
</dbReference>